<dbReference type="EMBL" id="QVOQ01000025">
    <property type="protein sequence ID" value="MCX7579784.1"/>
    <property type="molecule type" value="Genomic_DNA"/>
</dbReference>
<evidence type="ECO:0000313" key="1">
    <source>
        <dbReference type="EMBL" id="MCX7579784.1"/>
    </source>
</evidence>
<reference evidence="1" key="1">
    <citation type="submission" date="2018-08" db="EMBL/GenBank/DDBJ databases">
        <title>Draft genome sequences of Leuconostoc spp. and Weissella spp. with biocontrol potential.</title>
        <authorList>
            <person name="Lo R."/>
            <person name="Ho V.T.T."/>
            <person name="Turner M.S."/>
        </authorList>
    </citation>
    <scope>NUCLEOTIDE SEQUENCE</scope>
    <source>
        <strain evidence="1">156</strain>
    </source>
</reference>
<accession>A0A9X3E9P7</accession>
<dbReference type="Proteomes" id="UP001080333">
    <property type="component" value="Unassembled WGS sequence"/>
</dbReference>
<proteinExistence type="predicted"/>
<sequence length="405" mass="45319">MANELDAVILKNNVGEELSLLRTPKADLAKRKYNEILADGSLVASAGLGINSLHQLSNMNLYTHVESIGKLIKYKDGSFSSMIKNAHGGIASHSGFTKVSGVSMSMTNPVVPIVLLTSVMIKQQFNEINHKLDSIANQLSKVANMMHAEKLAVLQTIDNRIKAITAQEQISEANLNELTTMANDAQTVYNQYKILLEQENIDKLLKAKGINDKARIQYMMNHIADSDFMYQFKVAFYADSITALVRLTIITSMVKRGENLEIINEQINFFQTEYKKSFANNASDYINKIRIPAMNKALDMVTKIDTVGDFTGEAINKVADVASVLPFKATKKLHLKSENFKHESDDKKESITLAFDQQFEDITRPVFGEKITDIADNVIKNLIEPREIVYAIDDSTQEVRVFVSQ</sequence>
<dbReference type="AlphaFoldDB" id="A0A9X3E9P7"/>
<comment type="caution">
    <text evidence="1">The sequence shown here is derived from an EMBL/GenBank/DDBJ whole genome shotgun (WGS) entry which is preliminary data.</text>
</comment>
<evidence type="ECO:0000313" key="2">
    <source>
        <dbReference type="Proteomes" id="UP001080333"/>
    </source>
</evidence>
<gene>
    <name evidence="1" type="ORF">D0502_10415</name>
</gene>
<name>A0A9X3E9P7_9LACO</name>
<dbReference type="RefSeq" id="WP_267287397.1">
    <property type="nucleotide sequence ID" value="NZ_QVOQ01000025.1"/>
</dbReference>
<protein>
    <submittedName>
        <fullName evidence="1">Uncharacterized protein</fullName>
    </submittedName>
</protein>
<organism evidence="1 2">
    <name type="scientific">Leuconostoc falkenbergense</name>
    <dbReference type="NCBI Taxonomy" id="2766470"/>
    <lineage>
        <taxon>Bacteria</taxon>
        <taxon>Bacillati</taxon>
        <taxon>Bacillota</taxon>
        <taxon>Bacilli</taxon>
        <taxon>Lactobacillales</taxon>
        <taxon>Lactobacillaceae</taxon>
        <taxon>Leuconostoc</taxon>
    </lineage>
</organism>